<dbReference type="EC" id="2.1.1.72" evidence="1"/>
<proteinExistence type="predicted"/>
<sequence length="1396" mass="158556">MPAQQTITRQHADWLSLIEISGPFVSLPILQETFPDGLDLREDDVETRRRLRLAYEEWADNQGGAHPDPAIHYQWLRFVLEEILEMEPRTILEGPQIPASICYEHKENGMLLRPTLMIRSSSPSEPEPRLLVHLYPTQQNLEKSVAESTWKATPAARMMELLRSTGMRLGLITNGEQWMLVDAPANEPTGYYSWYASLWLEEPMTLRAFYSLLGMRRFFGVRVNQTIEALLTQSADKQQEVTTQLGNQVRRAVEVLVQTLDRIDKDSQRTLLKDITETELYEAALTVMMRLVFLLSAEERKLLLLDDPIYDSNYAVSTLQKQLQEQADQHGEEVLGLRYDAWSRLLAIFRAVFGGVDYPDLQLPAYGGHLFDPDRFPFLEGRATSTSWRDVQAHPLRIDNRTVLYLLNALQYLQVKVGNIVEARRLSFRSLDIEQIGHVYEGLLDHTVKRAERALLGLQGTSDTEPESTLDDLEREASKGEKVFLDYLHTLTGRSVVTLKKSLAVVLEKQTERSRLMEACDNKQDIFQRILPFAGLLRRDTFNNLVIVAPNSVYMTKGTDRRSTGTHYTPRSLTEPIVKHALDPLVYVGPAEGWPEEQWQLRSAAEILNLTVCDIAMGSGAFLVQTCRYLSEKLVEAWENVDLTLHGNSLTSKPQKAPEGGPSQGSISEEIIPIDREERLIMARRLVSERCIYGVDKNPMAVEMAKLSMWLITLAKGRPFTFLDHALRCGDSLLGVSDRQLANWSLDAKSGEIGKTVWGLRDQIRRNLDTAIILRKQIINSPNIDIHDTEKKERNLKKAEDVTRILNLGADLLIGITLSDPKRQQALQDTLTLEYSILAKAYEEAIHERHTEASWAAKRDAFNKLRKEVDELLNYNGQPRRPFHWHLEFPEIFIGKGDDAGFASIVENPPFQGGSKITGTLGTDYREYLVEHIANNKRGNADLCAYFFLRSTKILNKSAVSALIATNTVSQGETRDVGLAQILDTNWTIIRAISSQKWPGEAALEISAIWVSSKEWQGNYILDNRVVREINAYLTEPNTVEIKPYSLISNIQQSFTGTKLDAIGFVLQPEEAQNLITKDPHNKEVLFPFLNGEDVNTRPDQSASRWVINFQDWSLEAASQYTDCMDIVINKVKPQREKNKRQIYREKWWHHAEKRPNLYKTVSSLERVLVCSEVTKHLSFCFVPSNIIYSANLDIFVPPTGGLFAILQNSFHDAWARLLCSHLENRLKYSPGNAFETFPFPQDINCLDKIGNDYHNYRQSIMLARQEGLTKTYNRFHDPNESSADIVQLHKLHKEMDEAVTHAYGWDDLALEHGFHETKQGLRYTISEAARREVLDRLLLLNHQRHAEEEQAGLTAKGGKGKSAKGTRSAPASKAAQNGQHGNATNSDSTLQSTLL</sequence>
<dbReference type="InterPro" id="IPR029063">
    <property type="entry name" value="SAM-dependent_MTases_sf"/>
</dbReference>
<evidence type="ECO:0000256" key="1">
    <source>
        <dbReference type="ARBA" id="ARBA00011900"/>
    </source>
</evidence>
<accession>A0ABQ3UT97</accession>
<evidence type="ECO:0000256" key="2">
    <source>
        <dbReference type="ARBA" id="ARBA00022603"/>
    </source>
</evidence>
<organism evidence="9 10">
    <name type="scientific">Ktedonobacter robiniae</name>
    <dbReference type="NCBI Taxonomy" id="2778365"/>
    <lineage>
        <taxon>Bacteria</taxon>
        <taxon>Bacillati</taxon>
        <taxon>Chloroflexota</taxon>
        <taxon>Ktedonobacteria</taxon>
        <taxon>Ktedonobacterales</taxon>
        <taxon>Ktedonobacteraceae</taxon>
        <taxon>Ktedonobacter</taxon>
    </lineage>
</organism>
<dbReference type="Pfam" id="PF20466">
    <property type="entry name" value="MmeI_TRD"/>
    <property type="match status" value="1"/>
</dbReference>
<keyword evidence="2" id="KW-0489">Methyltransferase</keyword>
<dbReference type="Gene3D" id="3.40.50.150">
    <property type="entry name" value="Vaccinia Virus protein VP39"/>
    <property type="match status" value="1"/>
</dbReference>
<dbReference type="InterPro" id="IPR050953">
    <property type="entry name" value="N4_N6_ade-DNA_methylase"/>
</dbReference>
<evidence type="ECO:0000259" key="7">
    <source>
        <dbReference type="Pfam" id="PF07669"/>
    </source>
</evidence>
<name>A0ABQ3UT97_9CHLR</name>
<dbReference type="EMBL" id="BNJG01000002">
    <property type="protein sequence ID" value="GHO56054.1"/>
    <property type="molecule type" value="Genomic_DNA"/>
</dbReference>
<keyword evidence="10" id="KW-1185">Reference proteome</keyword>
<dbReference type="PRINTS" id="PR00507">
    <property type="entry name" value="N12N6MTFRASE"/>
</dbReference>
<comment type="catalytic activity">
    <reaction evidence="5">
        <text>a 2'-deoxyadenosine in DNA + S-adenosyl-L-methionine = an N(6)-methyl-2'-deoxyadenosine in DNA + S-adenosyl-L-homocysteine + H(+)</text>
        <dbReference type="Rhea" id="RHEA:15197"/>
        <dbReference type="Rhea" id="RHEA-COMP:12418"/>
        <dbReference type="Rhea" id="RHEA-COMP:12419"/>
        <dbReference type="ChEBI" id="CHEBI:15378"/>
        <dbReference type="ChEBI" id="CHEBI:57856"/>
        <dbReference type="ChEBI" id="CHEBI:59789"/>
        <dbReference type="ChEBI" id="CHEBI:90615"/>
        <dbReference type="ChEBI" id="CHEBI:90616"/>
        <dbReference type="EC" id="2.1.1.72"/>
    </reaction>
</comment>
<dbReference type="PANTHER" id="PTHR33841">
    <property type="entry name" value="DNA METHYLTRANSFERASE YEEA-RELATED"/>
    <property type="match status" value="1"/>
</dbReference>
<dbReference type="Pfam" id="PF07669">
    <property type="entry name" value="Eco57I"/>
    <property type="match status" value="1"/>
</dbReference>
<evidence type="ECO:0000313" key="10">
    <source>
        <dbReference type="Proteomes" id="UP000654345"/>
    </source>
</evidence>
<keyword evidence="4" id="KW-0949">S-adenosyl-L-methionine</keyword>
<evidence type="ECO:0000313" key="9">
    <source>
        <dbReference type="EMBL" id="GHO56054.1"/>
    </source>
</evidence>
<feature type="domain" description="MmeI-like target recognition" evidence="8">
    <location>
        <begin position="1048"/>
        <end position="1242"/>
    </location>
</feature>
<dbReference type="InterPro" id="IPR011639">
    <property type="entry name" value="MethylTrfase_TaqI-like_dom"/>
</dbReference>
<reference evidence="9 10" key="1">
    <citation type="journal article" date="2021" name="Int. J. Syst. Evol. Microbiol.">
        <title>Reticulibacter mediterranei gen. nov., sp. nov., within the new family Reticulibacteraceae fam. nov., and Ktedonospora formicarum gen. nov., sp. nov., Ktedonobacter robiniae sp. nov., Dictyobacter formicarum sp. nov. and Dictyobacter arantiisoli sp. nov., belonging to the class Ktedonobacteria.</title>
        <authorList>
            <person name="Yabe S."/>
            <person name="Zheng Y."/>
            <person name="Wang C.M."/>
            <person name="Sakai Y."/>
            <person name="Abe K."/>
            <person name="Yokota A."/>
            <person name="Donadio S."/>
            <person name="Cavaletti L."/>
            <person name="Monciardini P."/>
        </authorList>
    </citation>
    <scope>NUCLEOTIDE SEQUENCE [LARGE SCALE GENOMIC DNA]</scope>
    <source>
        <strain evidence="9 10">SOSP1-30</strain>
    </source>
</reference>
<dbReference type="SUPFAM" id="SSF53335">
    <property type="entry name" value="S-adenosyl-L-methionine-dependent methyltransferases"/>
    <property type="match status" value="1"/>
</dbReference>
<evidence type="ECO:0000256" key="5">
    <source>
        <dbReference type="ARBA" id="ARBA00047942"/>
    </source>
</evidence>
<evidence type="ECO:0000256" key="3">
    <source>
        <dbReference type="ARBA" id="ARBA00022679"/>
    </source>
</evidence>
<evidence type="ECO:0000256" key="6">
    <source>
        <dbReference type="SAM" id="MobiDB-lite"/>
    </source>
</evidence>
<feature type="domain" description="Type II methyltransferase M.TaqI-like" evidence="7">
    <location>
        <begin position="691"/>
        <end position="971"/>
    </location>
</feature>
<keyword evidence="3" id="KW-0808">Transferase</keyword>
<dbReference type="PANTHER" id="PTHR33841:SF1">
    <property type="entry name" value="DNA METHYLTRANSFERASE A"/>
    <property type="match status" value="1"/>
</dbReference>
<evidence type="ECO:0000256" key="4">
    <source>
        <dbReference type="ARBA" id="ARBA00022691"/>
    </source>
</evidence>
<dbReference type="Proteomes" id="UP000654345">
    <property type="component" value="Unassembled WGS sequence"/>
</dbReference>
<dbReference type="RefSeq" id="WP_201372636.1">
    <property type="nucleotide sequence ID" value="NZ_BNJG01000002.1"/>
</dbReference>
<dbReference type="InterPro" id="IPR046820">
    <property type="entry name" value="MmeI_TRD"/>
</dbReference>
<comment type="caution">
    <text evidence="9">The sequence shown here is derived from an EMBL/GenBank/DDBJ whole genome shotgun (WGS) entry which is preliminary data.</text>
</comment>
<feature type="compositionally biased region" description="Polar residues" evidence="6">
    <location>
        <begin position="1375"/>
        <end position="1396"/>
    </location>
</feature>
<protein>
    <recommendedName>
        <fullName evidence="1">site-specific DNA-methyltransferase (adenine-specific)</fullName>
        <ecNumber evidence="1">2.1.1.72</ecNumber>
    </recommendedName>
</protein>
<evidence type="ECO:0000259" key="8">
    <source>
        <dbReference type="Pfam" id="PF20466"/>
    </source>
</evidence>
<feature type="region of interest" description="Disordered" evidence="6">
    <location>
        <begin position="1348"/>
        <end position="1396"/>
    </location>
</feature>
<gene>
    <name evidence="9" type="ORF">KSB_45290</name>
</gene>